<dbReference type="OrthoDB" id="5359231at2759"/>
<gene>
    <name evidence="2" type="ORF">BDY21DRAFT_346149</name>
</gene>
<evidence type="ECO:0000259" key="1">
    <source>
        <dbReference type="PROSITE" id="PS50181"/>
    </source>
</evidence>
<dbReference type="Proteomes" id="UP000799766">
    <property type="component" value="Unassembled WGS sequence"/>
</dbReference>
<dbReference type="PROSITE" id="PS50181">
    <property type="entry name" value="FBOX"/>
    <property type="match status" value="1"/>
</dbReference>
<dbReference type="Pfam" id="PF00646">
    <property type="entry name" value="F-box"/>
    <property type="match status" value="1"/>
</dbReference>
<dbReference type="CDD" id="cd09917">
    <property type="entry name" value="F-box_SF"/>
    <property type="match status" value="1"/>
</dbReference>
<dbReference type="InterPro" id="IPR036047">
    <property type="entry name" value="F-box-like_dom_sf"/>
</dbReference>
<dbReference type="AlphaFoldDB" id="A0A6A6NYL3"/>
<keyword evidence="3" id="KW-1185">Reference proteome</keyword>
<reference evidence="2" key="1">
    <citation type="journal article" date="2020" name="Stud. Mycol.">
        <title>101 Dothideomycetes genomes: a test case for predicting lifestyles and emergence of pathogens.</title>
        <authorList>
            <person name="Haridas S."/>
            <person name="Albert R."/>
            <person name="Binder M."/>
            <person name="Bloem J."/>
            <person name="Labutti K."/>
            <person name="Salamov A."/>
            <person name="Andreopoulos B."/>
            <person name="Baker S."/>
            <person name="Barry K."/>
            <person name="Bills G."/>
            <person name="Bluhm B."/>
            <person name="Cannon C."/>
            <person name="Castanera R."/>
            <person name="Culley D."/>
            <person name="Daum C."/>
            <person name="Ezra D."/>
            <person name="Gonzalez J."/>
            <person name="Henrissat B."/>
            <person name="Kuo A."/>
            <person name="Liang C."/>
            <person name="Lipzen A."/>
            <person name="Lutzoni F."/>
            <person name="Magnuson J."/>
            <person name="Mondo S."/>
            <person name="Nolan M."/>
            <person name="Ohm R."/>
            <person name="Pangilinan J."/>
            <person name="Park H.-J."/>
            <person name="Ramirez L."/>
            <person name="Alfaro M."/>
            <person name="Sun H."/>
            <person name="Tritt A."/>
            <person name="Yoshinaga Y."/>
            <person name="Zwiers L.-H."/>
            <person name="Turgeon B."/>
            <person name="Goodwin S."/>
            <person name="Spatafora J."/>
            <person name="Crous P."/>
            <person name="Grigoriev I."/>
        </authorList>
    </citation>
    <scope>NUCLEOTIDE SEQUENCE</scope>
    <source>
        <strain evidence="2">ATCC 16933</strain>
    </source>
</reference>
<dbReference type="SMART" id="SM00256">
    <property type="entry name" value="FBOX"/>
    <property type="match status" value="1"/>
</dbReference>
<feature type="domain" description="F-box" evidence="1">
    <location>
        <begin position="1"/>
        <end position="46"/>
    </location>
</feature>
<name>A0A6A6NYL3_9PEZI</name>
<dbReference type="InterPro" id="IPR001810">
    <property type="entry name" value="F-box_dom"/>
</dbReference>
<dbReference type="EMBL" id="MU001682">
    <property type="protein sequence ID" value="KAF2456806.1"/>
    <property type="molecule type" value="Genomic_DNA"/>
</dbReference>
<accession>A0A6A6NYL3</accession>
<evidence type="ECO:0000313" key="2">
    <source>
        <dbReference type="EMBL" id="KAF2456806.1"/>
    </source>
</evidence>
<proteinExistence type="predicted"/>
<protein>
    <recommendedName>
        <fullName evidence="1">F-box domain-containing protein</fullName>
    </recommendedName>
</protein>
<organism evidence="2 3">
    <name type="scientific">Lineolata rhizophorae</name>
    <dbReference type="NCBI Taxonomy" id="578093"/>
    <lineage>
        <taxon>Eukaryota</taxon>
        <taxon>Fungi</taxon>
        <taxon>Dikarya</taxon>
        <taxon>Ascomycota</taxon>
        <taxon>Pezizomycotina</taxon>
        <taxon>Dothideomycetes</taxon>
        <taxon>Dothideomycetes incertae sedis</taxon>
        <taxon>Lineolatales</taxon>
        <taxon>Lineolataceae</taxon>
        <taxon>Lineolata</taxon>
    </lineage>
</organism>
<evidence type="ECO:0000313" key="3">
    <source>
        <dbReference type="Proteomes" id="UP000799766"/>
    </source>
</evidence>
<dbReference type="SUPFAM" id="SSF81383">
    <property type="entry name" value="F-box domain"/>
    <property type="match status" value="1"/>
</dbReference>
<sequence length="584" mass="65747">MSLDRLNFDVLYHVASYLDLSSVFNLGLTCKQLYSLLDESTLCRRTMEKHAPFSKEATLARLGKVTYQVALRNIYARRHAFASAIPYFAKVIGRGSSICYRDSVLCFLSGQIIHAHHLLAGVVTGFDITRVLADVGLVEDVSQSTLKFNLLNYNDGVLAVHIKGKPQVGGQGGLILAIKVDQPRGEERPKVLKAIRIESSSKLFVRHTETCLIYGTHSGMGEHGHHEWEIRTVLLEGELVEDEEPRPIQLDDFVGSDIGSTSAFDIHDGYFYALSNLTSFDVQEVDWTSFYHCIRFPIGQPQRACVEKNKQIYRRQHAEGPINDAWTELSLQVDEATNEFVIVEARREWLNGESTQHRSFYMTKIWFGPQEPLMLPPDDILVRVVGSDADAHYAPTQPRHMWQVHREVLKSDTRTFIFSRTKLRAYNLSATTFLDLVEDSNCCPLSPGYCFRIRVGARRLAPWEPSLKGKEKATERFGEFTGLRSEFVPIEAGPDNRLTTEPIRMWPPISSALKLSEEKAKSHDAMNPHLGQGGRYNSSVEVVGTTDERNVVFLARPKGGDDGEGSIVLISFDPAYRQVREAGN</sequence>